<dbReference type="AlphaFoldDB" id="A0AAW8Q832"/>
<dbReference type="GO" id="GO:0016884">
    <property type="term" value="F:carbon-nitrogen ligase activity, with glutamine as amido-N-donor"/>
    <property type="evidence" value="ECO:0007669"/>
    <property type="project" value="InterPro"/>
</dbReference>
<reference evidence="1" key="1">
    <citation type="submission" date="2023-06" db="EMBL/GenBank/DDBJ databases">
        <title>Genomic Diversity of Vibrio spp. and Metagenomic Analysis of Pathogens in Florida Gulf Coastal Waters Following Hurricane Ian.</title>
        <authorList>
            <person name="Brumfield K.D."/>
        </authorList>
    </citation>
    <scope>NUCLEOTIDE SEQUENCE</scope>
    <source>
        <strain evidence="1">WBS2B-138</strain>
    </source>
</reference>
<proteinExistence type="predicted"/>
<dbReference type="Gene3D" id="1.10.10.410">
    <property type="match status" value="1"/>
</dbReference>
<dbReference type="PANTHER" id="PTHR28055:SF1">
    <property type="entry name" value="ALTERED INHERITANCE OF MITOCHONDRIA PROTEIN 41, MITOCHONDRIAL"/>
    <property type="match status" value="1"/>
</dbReference>
<evidence type="ECO:0000313" key="1">
    <source>
        <dbReference type="EMBL" id="MDS1823859.1"/>
    </source>
</evidence>
<sequence length="147" mass="16227">MLTLETLKQKRFQAIKERNKVMSVCLSTLIGELQTSEKDGNVITEATIVKLINKHQKTVESNISDANKAGRQELIPSYETEIEALKKIAQASSLKDLTDTEILSIVEKVGATEMKDMKLVMAELNANYAGRFNAGKASGLIKQALMK</sequence>
<accession>A0AAW8Q832</accession>
<dbReference type="RefSeq" id="WP_311020954.1">
    <property type="nucleotide sequence ID" value="NZ_JAUHGG010000012.1"/>
</dbReference>
<dbReference type="Gene3D" id="1.10.1510.10">
    <property type="entry name" value="Uncharacterised protein YqeY/AIM41 PF09424, N-terminal domain"/>
    <property type="match status" value="1"/>
</dbReference>
<dbReference type="InterPro" id="IPR019004">
    <property type="entry name" value="YqeY/Aim41"/>
</dbReference>
<evidence type="ECO:0000313" key="2">
    <source>
        <dbReference type="Proteomes" id="UP001253193"/>
    </source>
</evidence>
<dbReference type="Proteomes" id="UP001253193">
    <property type="component" value="Unassembled WGS sequence"/>
</dbReference>
<dbReference type="EMBL" id="JAUHGG010000012">
    <property type="protein sequence ID" value="MDS1823859.1"/>
    <property type="molecule type" value="Genomic_DNA"/>
</dbReference>
<dbReference type="InterPro" id="IPR003789">
    <property type="entry name" value="Asn/Gln_tRNA_amidoTrase-B-like"/>
</dbReference>
<organism evidence="1 2">
    <name type="scientific">Vibrio parahaemolyticus</name>
    <dbReference type="NCBI Taxonomy" id="670"/>
    <lineage>
        <taxon>Bacteria</taxon>
        <taxon>Pseudomonadati</taxon>
        <taxon>Pseudomonadota</taxon>
        <taxon>Gammaproteobacteria</taxon>
        <taxon>Vibrionales</taxon>
        <taxon>Vibrionaceae</taxon>
        <taxon>Vibrio</taxon>
    </lineage>
</organism>
<dbReference type="SUPFAM" id="SSF89095">
    <property type="entry name" value="GatB/YqeY motif"/>
    <property type="match status" value="1"/>
</dbReference>
<gene>
    <name evidence="1" type="ORF">QX249_24770</name>
</gene>
<protein>
    <submittedName>
        <fullName evidence="1">GatB/YqeY domain-containing protein</fullName>
    </submittedName>
</protein>
<dbReference type="InterPro" id="IPR042184">
    <property type="entry name" value="YqeY/Aim41_N"/>
</dbReference>
<dbReference type="Pfam" id="PF09424">
    <property type="entry name" value="YqeY"/>
    <property type="match status" value="1"/>
</dbReference>
<dbReference type="PANTHER" id="PTHR28055">
    <property type="entry name" value="ALTERED INHERITANCE OF MITOCHONDRIA PROTEIN 41, MITOCHONDRIAL"/>
    <property type="match status" value="1"/>
</dbReference>
<comment type="caution">
    <text evidence="1">The sequence shown here is derived from an EMBL/GenBank/DDBJ whole genome shotgun (WGS) entry which is preliminary data.</text>
</comment>
<dbReference type="InterPro" id="IPR023168">
    <property type="entry name" value="GatB_Yqey_C_2"/>
</dbReference>
<name>A0AAW8Q832_VIBPH</name>